<dbReference type="Gene3D" id="2.60.120.620">
    <property type="entry name" value="q2cbj1_9rhob like domain"/>
    <property type="match status" value="1"/>
</dbReference>
<keyword evidence="6" id="KW-1185">Reference proteome</keyword>
<gene>
    <name evidence="5" type="ORF">ATM17_23430</name>
</gene>
<reference evidence="6" key="1">
    <citation type="submission" date="2015-11" db="EMBL/GenBank/DDBJ databases">
        <title>Complete genome sequence of a polyethylene-glycol degrader Sphingopyxis macrogoltabida 203N (NBRC 111659).</title>
        <authorList>
            <person name="Yoshiyuki O."/>
            <person name="Shouta N."/>
            <person name="Nagata Y."/>
            <person name="Numata M."/>
            <person name="Tsuchikane K."/>
            <person name="Hosoyama A."/>
            <person name="Yamazoe A."/>
            <person name="Tsuda M."/>
            <person name="Fujita N."/>
            <person name="Kawai F."/>
        </authorList>
    </citation>
    <scope>NUCLEOTIDE SEQUENCE [LARGE SCALE GENOMIC DNA]</scope>
    <source>
        <strain evidence="6">203N</strain>
    </source>
</reference>
<keyword evidence="3" id="KW-0560">Oxidoreductase</keyword>
<dbReference type="KEGG" id="smaz:LH19_22870"/>
<dbReference type="RefSeq" id="WP_054731908.1">
    <property type="nucleotide sequence ID" value="NZ_CP013344.1"/>
</dbReference>
<keyword evidence="2" id="KW-0223">Dioxygenase</keyword>
<dbReference type="InterPro" id="IPR039558">
    <property type="entry name" value="TPA1/OFD1_N"/>
</dbReference>
<feature type="domain" description="Prolyl 4-hydroxylase alpha subunit" evidence="4">
    <location>
        <begin position="46"/>
        <end position="237"/>
    </location>
</feature>
<dbReference type="InterPro" id="IPR051842">
    <property type="entry name" value="uS12_prolyl_hydroxylase"/>
</dbReference>
<dbReference type="PANTHER" id="PTHR12117:SF0">
    <property type="entry name" value="PROLYL 3-HYDROXYLASE OGFOD1"/>
    <property type="match status" value="1"/>
</dbReference>
<dbReference type="InterPro" id="IPR006620">
    <property type="entry name" value="Pro_4_hyd_alph"/>
</dbReference>
<evidence type="ECO:0000256" key="2">
    <source>
        <dbReference type="ARBA" id="ARBA00022964"/>
    </source>
</evidence>
<dbReference type="GO" id="GO:0031543">
    <property type="term" value="F:peptidyl-proline dioxygenase activity"/>
    <property type="evidence" value="ECO:0007669"/>
    <property type="project" value="TreeGrafter"/>
</dbReference>
<dbReference type="Proteomes" id="UP000076088">
    <property type="component" value="Chromosome"/>
</dbReference>
<evidence type="ECO:0000256" key="3">
    <source>
        <dbReference type="ARBA" id="ARBA00023002"/>
    </source>
</evidence>
<proteinExistence type="predicted"/>
<dbReference type="GO" id="GO:0005737">
    <property type="term" value="C:cytoplasm"/>
    <property type="evidence" value="ECO:0007669"/>
    <property type="project" value="TreeGrafter"/>
</dbReference>
<organism evidence="5 6">
    <name type="scientific">Sphingopyxis macrogoltabida</name>
    <name type="common">Sphingomonas macrogoltabidus</name>
    <dbReference type="NCBI Taxonomy" id="33050"/>
    <lineage>
        <taxon>Bacteria</taxon>
        <taxon>Pseudomonadati</taxon>
        <taxon>Pseudomonadota</taxon>
        <taxon>Alphaproteobacteria</taxon>
        <taxon>Sphingomonadales</taxon>
        <taxon>Sphingomonadaceae</taxon>
        <taxon>Sphingopyxis</taxon>
    </lineage>
</organism>
<dbReference type="AlphaFoldDB" id="A0AAC9AY31"/>
<evidence type="ECO:0000313" key="5">
    <source>
        <dbReference type="EMBL" id="AMU91968.1"/>
    </source>
</evidence>
<dbReference type="Pfam" id="PF13661">
    <property type="entry name" value="2OG-FeII_Oxy_4"/>
    <property type="match status" value="1"/>
</dbReference>
<evidence type="ECO:0000256" key="1">
    <source>
        <dbReference type="ARBA" id="ARBA00001961"/>
    </source>
</evidence>
<protein>
    <recommendedName>
        <fullName evidence="4">Prolyl 4-hydroxylase alpha subunit domain-containing protein</fullName>
    </recommendedName>
</protein>
<dbReference type="GO" id="GO:0031418">
    <property type="term" value="F:L-ascorbic acid binding"/>
    <property type="evidence" value="ECO:0007669"/>
    <property type="project" value="InterPro"/>
</dbReference>
<dbReference type="SMART" id="SM00702">
    <property type="entry name" value="P4Hc"/>
    <property type="match status" value="1"/>
</dbReference>
<dbReference type="EMBL" id="CP013344">
    <property type="protein sequence ID" value="AMU91968.1"/>
    <property type="molecule type" value="Genomic_DNA"/>
</dbReference>
<name>A0AAC9AY31_SPHMC</name>
<dbReference type="GO" id="GO:0006449">
    <property type="term" value="P:regulation of translational termination"/>
    <property type="evidence" value="ECO:0007669"/>
    <property type="project" value="TreeGrafter"/>
</dbReference>
<sequence>MALDFRLSDRIDHDALRRQFLRNGRVEIEGLLAEDQAETLRHYLLARTDWKLVMNAGDKVYEMTREAYVAMDPAQRGQLDQHIVNAGREGFQYRYEAIRVPDAGRTADPSDLLTGFVAFLSSPAVLAMLGAILGCKDDAAFADGQATSYGAGHFLTRHDDDVAGKHRRAAYVYSLAPAWRAEWGGLLMFHGDDGNIEEAFAPRMDALRLFSVPQQHSVSYVTPFAPEPRLSITGWLRANGP</sequence>
<evidence type="ECO:0000313" key="6">
    <source>
        <dbReference type="Proteomes" id="UP000076088"/>
    </source>
</evidence>
<reference evidence="5 6" key="2">
    <citation type="journal article" date="2016" name="Genome Announc.">
        <title>Complete Genome Sequence of Sphingopyxis macrogoltabida Strain 203N (NBRC 111659), a Polyethylene Glycol Degrader.</title>
        <authorList>
            <person name="Ohtsubo Y."/>
            <person name="Nonoyama S."/>
            <person name="Nagata Y."/>
            <person name="Numata M."/>
            <person name="Tsuchikane K."/>
            <person name="Hosoyama A."/>
            <person name="Yamazoe A."/>
            <person name="Tsuda M."/>
            <person name="Fujita N."/>
            <person name="Kawai F."/>
        </authorList>
    </citation>
    <scope>NUCLEOTIDE SEQUENCE [LARGE SCALE GENOMIC DNA]</scope>
    <source>
        <strain evidence="5 6">203N</strain>
    </source>
</reference>
<dbReference type="PANTHER" id="PTHR12117">
    <property type="entry name" value="HISTONE ACETYLTRANSFERASE COMPLEX"/>
    <property type="match status" value="1"/>
</dbReference>
<evidence type="ECO:0000259" key="4">
    <source>
        <dbReference type="SMART" id="SM00702"/>
    </source>
</evidence>
<accession>A0AAC9AY31</accession>
<comment type="cofactor">
    <cofactor evidence="1">
        <name>L-ascorbate</name>
        <dbReference type="ChEBI" id="CHEBI:38290"/>
    </cofactor>
</comment>
<dbReference type="GO" id="GO:0005506">
    <property type="term" value="F:iron ion binding"/>
    <property type="evidence" value="ECO:0007669"/>
    <property type="project" value="InterPro"/>
</dbReference>